<dbReference type="STRING" id="1125411.W908_02560"/>
<feature type="domain" description="LysM" evidence="2">
    <location>
        <begin position="458"/>
        <end position="502"/>
    </location>
</feature>
<name>A0A0M4LCR5_9GAMM</name>
<reference evidence="3 4" key="1">
    <citation type="journal article" date="2015" name="Genome Announc.">
        <title>Genome Sequence of 'Candidatus Thioglobus singularis' Strain PS1, a Mixotroph from the SUP05 Clade of Marine Gammaproteobacteria.</title>
        <authorList>
            <person name="Marshall K.T."/>
            <person name="Morris R.M."/>
        </authorList>
    </citation>
    <scope>NUCLEOTIDE SEQUENCE [LARGE SCALE GENOMIC DNA]</scope>
    <source>
        <strain evidence="3 4">PS1</strain>
    </source>
</reference>
<dbReference type="PROSITE" id="PS00922">
    <property type="entry name" value="TRANSGLYCOSYLASE"/>
    <property type="match status" value="1"/>
</dbReference>
<dbReference type="Proteomes" id="UP000068905">
    <property type="component" value="Chromosome"/>
</dbReference>
<dbReference type="CDD" id="cd16894">
    <property type="entry name" value="MltD-like"/>
    <property type="match status" value="1"/>
</dbReference>
<dbReference type="PROSITE" id="PS51257">
    <property type="entry name" value="PROKAR_LIPOPROTEIN"/>
    <property type="match status" value="1"/>
</dbReference>
<dbReference type="Gene3D" id="3.10.350.10">
    <property type="entry name" value="LysM domain"/>
    <property type="match status" value="3"/>
</dbReference>
<dbReference type="PANTHER" id="PTHR33734:SF22">
    <property type="entry name" value="MEMBRANE-BOUND LYTIC MUREIN TRANSGLYCOSYLASE D"/>
    <property type="match status" value="1"/>
</dbReference>
<feature type="domain" description="LysM" evidence="2">
    <location>
        <begin position="390"/>
        <end position="434"/>
    </location>
</feature>
<keyword evidence="4" id="KW-1185">Reference proteome</keyword>
<dbReference type="Pfam" id="PF01476">
    <property type="entry name" value="LysM"/>
    <property type="match status" value="3"/>
</dbReference>
<feature type="domain" description="LysM" evidence="2">
    <location>
        <begin position="316"/>
        <end position="359"/>
    </location>
</feature>
<dbReference type="PANTHER" id="PTHR33734">
    <property type="entry name" value="LYSM DOMAIN-CONTAINING GPI-ANCHORED PROTEIN 2"/>
    <property type="match status" value="1"/>
</dbReference>
<dbReference type="CDD" id="cd00118">
    <property type="entry name" value="LysM"/>
    <property type="match status" value="3"/>
</dbReference>
<dbReference type="InterPro" id="IPR023346">
    <property type="entry name" value="Lysozyme-like_dom_sf"/>
</dbReference>
<dbReference type="KEGG" id="tsn:W908_02560"/>
<dbReference type="SUPFAM" id="SSF53955">
    <property type="entry name" value="Lysozyme-like"/>
    <property type="match status" value="1"/>
</dbReference>
<dbReference type="GO" id="GO:0000270">
    <property type="term" value="P:peptidoglycan metabolic process"/>
    <property type="evidence" value="ECO:0007669"/>
    <property type="project" value="InterPro"/>
</dbReference>
<dbReference type="Gene3D" id="1.10.530.10">
    <property type="match status" value="1"/>
</dbReference>
<evidence type="ECO:0000256" key="1">
    <source>
        <dbReference type="ARBA" id="ARBA00007734"/>
    </source>
</evidence>
<accession>A0A0M4LCR5</accession>
<dbReference type="GO" id="GO:0008932">
    <property type="term" value="F:lytic endotransglycosylase activity"/>
    <property type="evidence" value="ECO:0007669"/>
    <property type="project" value="TreeGrafter"/>
</dbReference>
<dbReference type="PATRIC" id="fig|1125411.7.peg.503"/>
<gene>
    <name evidence="3" type="ORF">W908_02560</name>
</gene>
<sequence length="512" mass="58374">MRSALILFVIVLSGCQGLVDSNNKLARFNAPNSNVSQNFQDDDLWGYIANNQEINFGFNTRIQNHIDWISTQPDYLASISKRAEPFLYLVVSETERQGVPIELALLPIVESDYYPFSYSHGTATGLWQFIPSTGKMYGLDDDWWHEDRRDVLASTEAAIRYLKDLNKMFDGDWLLSIAAYNAGPGRVQRAIDKNLKEGKKIDYWSLDLPQETERYVPKLLAIGSVLKNPALHNQTLTKIKNKPFLEAIQLDSQFDLALIAQWTGLSIKEIYSYNPGLKRWATPEDLPYTILLPQEVINQFSDNLAKQGNRTKISWTRYQVKKGDSLSLIAENYKTTVDQIKSANELNNDLIKLNSYLIVPLAKESEEYYSLSEAQREKSRLNINKNSEKKVYKVVTGDSLWLIAVKHDVTVNELVRWNQIAPSKPLSIGKELVILNEDKKKTELAKIMNTGIDINKKIVYTVRSGDNLSLIAQKYKVKVSEIRAWNDLNEEYILQPGDKLTITINVVNSNLS</sequence>
<dbReference type="InterPro" id="IPR000189">
    <property type="entry name" value="Transglyc_AS"/>
</dbReference>
<dbReference type="SMART" id="SM00257">
    <property type="entry name" value="LysM"/>
    <property type="match status" value="3"/>
</dbReference>
<comment type="similarity">
    <text evidence="1">Belongs to the transglycosylase Slt family.</text>
</comment>
<evidence type="ECO:0000313" key="3">
    <source>
        <dbReference type="EMBL" id="ALE01582.1"/>
    </source>
</evidence>
<dbReference type="SUPFAM" id="SSF54106">
    <property type="entry name" value="LysM domain"/>
    <property type="match status" value="3"/>
</dbReference>
<dbReference type="GO" id="GO:0016020">
    <property type="term" value="C:membrane"/>
    <property type="evidence" value="ECO:0007669"/>
    <property type="project" value="InterPro"/>
</dbReference>
<evidence type="ECO:0000259" key="2">
    <source>
        <dbReference type="PROSITE" id="PS51782"/>
    </source>
</evidence>
<dbReference type="OrthoDB" id="9815002at2"/>
<dbReference type="InterPro" id="IPR036779">
    <property type="entry name" value="LysM_dom_sf"/>
</dbReference>
<protein>
    <submittedName>
        <fullName evidence="3">Lytic transglycosylase</fullName>
    </submittedName>
</protein>
<dbReference type="InterPro" id="IPR008258">
    <property type="entry name" value="Transglycosylase_SLT_dom_1"/>
</dbReference>
<proteinExistence type="inferred from homology"/>
<dbReference type="Pfam" id="PF01464">
    <property type="entry name" value="SLT"/>
    <property type="match status" value="1"/>
</dbReference>
<organism evidence="3 4">
    <name type="scientific">Candidatus Pseudothioglobus singularis PS1</name>
    <dbReference type="NCBI Taxonomy" id="1125411"/>
    <lineage>
        <taxon>Bacteria</taxon>
        <taxon>Pseudomonadati</taxon>
        <taxon>Pseudomonadota</taxon>
        <taxon>Gammaproteobacteria</taxon>
        <taxon>Candidatus Pseudothioglobaceae</taxon>
        <taxon>Candidatus Pseudothioglobus</taxon>
    </lineage>
</organism>
<dbReference type="InterPro" id="IPR018392">
    <property type="entry name" value="LysM"/>
</dbReference>
<dbReference type="PROSITE" id="PS51782">
    <property type="entry name" value="LYSM"/>
    <property type="match status" value="3"/>
</dbReference>
<dbReference type="EMBL" id="CP006911">
    <property type="protein sequence ID" value="ALE01582.1"/>
    <property type="molecule type" value="Genomic_DNA"/>
</dbReference>
<evidence type="ECO:0000313" key="4">
    <source>
        <dbReference type="Proteomes" id="UP000068905"/>
    </source>
</evidence>
<dbReference type="AlphaFoldDB" id="A0A0M4LCR5"/>